<dbReference type="InterPro" id="IPR015943">
    <property type="entry name" value="WD40/YVTN_repeat-like_dom_sf"/>
</dbReference>
<comment type="caution">
    <text evidence="1">The sequence shown here is derived from an EMBL/GenBank/DDBJ whole genome shotgun (WGS) entry which is preliminary data.</text>
</comment>
<dbReference type="EMBL" id="JBHFFA010000003">
    <property type="protein sequence ID" value="KAL2633299.1"/>
    <property type="molecule type" value="Genomic_DNA"/>
</dbReference>
<dbReference type="SUPFAM" id="SSF50978">
    <property type="entry name" value="WD40 repeat-like"/>
    <property type="match status" value="1"/>
</dbReference>
<sequence length="110" mass="12197">MTLSCVIHQGYTRSVKSVMYVKDERLVATAGANDGVVKFWNTRKLKSPVAQSSFTRIAPVNSRREYLPLNFGHLSPYSLSSSKLRTGYTKFMVSYCTSVSGSDSLISDFA</sequence>
<dbReference type="InterPro" id="IPR036322">
    <property type="entry name" value="WD40_repeat_dom_sf"/>
</dbReference>
<dbReference type="PROSITE" id="PS00678">
    <property type="entry name" value="WD_REPEATS_1"/>
    <property type="match status" value="1"/>
</dbReference>
<dbReference type="InterPro" id="IPR019775">
    <property type="entry name" value="WD40_repeat_CS"/>
</dbReference>
<dbReference type="Proteomes" id="UP001605036">
    <property type="component" value="Unassembled WGS sequence"/>
</dbReference>
<keyword evidence="2" id="KW-1185">Reference proteome</keyword>
<dbReference type="AlphaFoldDB" id="A0ABD1YS88"/>
<dbReference type="Gene3D" id="2.130.10.10">
    <property type="entry name" value="YVTN repeat-like/Quinoprotein amine dehydrogenase"/>
    <property type="match status" value="1"/>
</dbReference>
<evidence type="ECO:0000313" key="1">
    <source>
        <dbReference type="EMBL" id="KAL2633299.1"/>
    </source>
</evidence>
<organism evidence="1 2">
    <name type="scientific">Riccia fluitans</name>
    <dbReference type="NCBI Taxonomy" id="41844"/>
    <lineage>
        <taxon>Eukaryota</taxon>
        <taxon>Viridiplantae</taxon>
        <taxon>Streptophyta</taxon>
        <taxon>Embryophyta</taxon>
        <taxon>Marchantiophyta</taxon>
        <taxon>Marchantiopsida</taxon>
        <taxon>Marchantiidae</taxon>
        <taxon>Marchantiales</taxon>
        <taxon>Ricciaceae</taxon>
        <taxon>Riccia</taxon>
    </lineage>
</organism>
<name>A0ABD1YS88_9MARC</name>
<reference evidence="1 2" key="1">
    <citation type="submission" date="2024-09" db="EMBL/GenBank/DDBJ databases">
        <title>Chromosome-scale assembly of Riccia fluitans.</title>
        <authorList>
            <person name="Paukszto L."/>
            <person name="Sawicki J."/>
            <person name="Karawczyk K."/>
            <person name="Piernik-Szablinska J."/>
            <person name="Szczecinska M."/>
            <person name="Mazdziarz M."/>
        </authorList>
    </citation>
    <scope>NUCLEOTIDE SEQUENCE [LARGE SCALE GENOMIC DNA]</scope>
    <source>
        <strain evidence="1">Rf_01</strain>
        <tissue evidence="1">Aerial parts of the thallus</tissue>
    </source>
</reference>
<accession>A0ABD1YS88</accession>
<proteinExistence type="predicted"/>
<gene>
    <name evidence="1" type="ORF">R1flu_004778</name>
</gene>
<protein>
    <submittedName>
        <fullName evidence="1">Uncharacterized protein</fullName>
    </submittedName>
</protein>
<evidence type="ECO:0000313" key="2">
    <source>
        <dbReference type="Proteomes" id="UP001605036"/>
    </source>
</evidence>